<dbReference type="Gene3D" id="3.90.740.10">
    <property type="entry name" value="Valyl/Leucyl/Isoleucyl-tRNA synthetase, editing domain"/>
    <property type="match status" value="1"/>
</dbReference>
<dbReference type="CDD" id="cd00817">
    <property type="entry name" value="ValRS_core"/>
    <property type="match status" value="1"/>
</dbReference>
<feature type="binding site" evidence="10">
    <location>
        <position position="594"/>
    </location>
    <ligand>
        <name>ATP</name>
        <dbReference type="ChEBI" id="CHEBI:30616"/>
    </ligand>
</feature>
<dbReference type="InterPro" id="IPR014729">
    <property type="entry name" value="Rossmann-like_a/b/a_fold"/>
</dbReference>
<dbReference type="CDD" id="cd07962">
    <property type="entry name" value="Anticodon_Ia_Val"/>
    <property type="match status" value="1"/>
</dbReference>
<comment type="similarity">
    <text evidence="10">Belongs to the class-I aminoacyl-tRNA synthetase family. ValS type 1 subfamily.</text>
</comment>
<dbReference type="InterPro" id="IPR037118">
    <property type="entry name" value="Val-tRNA_synth_C_sf"/>
</dbReference>
<dbReference type="Gene3D" id="1.10.287.380">
    <property type="entry name" value="Valyl-tRNA synthetase, C-terminal domain"/>
    <property type="match status" value="1"/>
</dbReference>
<evidence type="ECO:0000256" key="5">
    <source>
        <dbReference type="ARBA" id="ARBA00022741"/>
    </source>
</evidence>
<dbReference type="Pfam" id="PF10458">
    <property type="entry name" value="Val_tRNA-synt_C"/>
    <property type="match status" value="1"/>
</dbReference>
<accession>A0A0G3I3P5</accession>
<dbReference type="SUPFAM" id="SSF52374">
    <property type="entry name" value="Nucleotidylyl transferase"/>
    <property type="match status" value="1"/>
</dbReference>
<dbReference type="FunFam" id="3.40.50.620:FF:000032">
    <property type="entry name" value="Valine--tRNA ligase"/>
    <property type="match status" value="1"/>
</dbReference>
<feature type="domain" description="Aminoacyl-tRNA synthetase class Ia" evidence="11">
    <location>
        <begin position="17"/>
        <end position="631"/>
    </location>
</feature>
<dbReference type="PANTHER" id="PTHR11946">
    <property type="entry name" value="VALYL-TRNA SYNTHETASES"/>
    <property type="match status" value="1"/>
</dbReference>
<dbReference type="Pfam" id="PF00133">
    <property type="entry name" value="tRNA-synt_1"/>
    <property type="match status" value="1"/>
</dbReference>
<evidence type="ECO:0000256" key="8">
    <source>
        <dbReference type="ARBA" id="ARBA00023146"/>
    </source>
</evidence>
<comment type="function">
    <text evidence="10">Catalyzes the attachment of valine to tRNA(Val). As ValRS can inadvertently accommodate and process structurally similar amino acids such as threonine, to avoid such errors, it has a 'posttransfer' editing activity that hydrolyzes mischarged Thr-tRNA(Val) in a tRNA-dependent manner.</text>
</comment>
<dbReference type="Gene3D" id="3.40.50.620">
    <property type="entry name" value="HUPs"/>
    <property type="match status" value="2"/>
</dbReference>
<proteinExistence type="inferred from homology"/>
<dbReference type="Pfam" id="PF08264">
    <property type="entry name" value="Anticodon_1"/>
    <property type="match status" value="1"/>
</dbReference>
<feature type="domain" description="Methionyl/Valyl/Leucyl/Isoleucyl-tRNA synthetase anticodon-binding" evidence="12">
    <location>
        <begin position="673"/>
        <end position="819"/>
    </location>
</feature>
<reference evidence="14 15" key="1">
    <citation type="journal article" date="2015" name="Genome Announc.">
        <title>Complete Genome Sequence of 'Candidatus Liberibacter africanus,' a Bacterium Associated with Citrus Huanglongbing.</title>
        <authorList>
            <person name="Lin H."/>
            <person name="Pietersen G."/>
            <person name="Han C."/>
            <person name="Read D.A."/>
            <person name="Lou B."/>
            <person name="Gupta G."/>
            <person name="Civerolo E.L."/>
        </authorList>
    </citation>
    <scope>NUCLEOTIDE SEQUENCE [LARGE SCALE GENOMIC DNA]</scope>
    <source>
        <strain evidence="14 15">PTSAPSY</strain>
    </source>
</reference>
<comment type="subcellular location">
    <subcellularLocation>
        <location evidence="1 10">Cytoplasm</location>
    </subcellularLocation>
</comment>
<comment type="domain">
    <text evidence="10">ValRS has two distinct active sites: one for aminoacylation and one for editing. The misactivated threonine is translocated from the active site to the editing site.</text>
</comment>
<dbReference type="PANTHER" id="PTHR11946:SF93">
    <property type="entry name" value="VALINE--TRNA LIGASE, CHLOROPLASTIC_MITOCHONDRIAL 2"/>
    <property type="match status" value="1"/>
</dbReference>
<dbReference type="InterPro" id="IPR033705">
    <property type="entry name" value="Anticodon_Ia_Val"/>
</dbReference>
<evidence type="ECO:0000256" key="10">
    <source>
        <dbReference type="HAMAP-Rule" id="MF_02004"/>
    </source>
</evidence>
<feature type="domain" description="Valyl-tRNA synthetase tRNA-binding arm" evidence="13">
    <location>
        <begin position="879"/>
        <end position="944"/>
    </location>
</feature>
<dbReference type="OrthoDB" id="9810365at2"/>
<dbReference type="RefSeq" id="WP_047264447.1">
    <property type="nucleotide sequence ID" value="NZ_CP004021.1"/>
</dbReference>
<dbReference type="InterPro" id="IPR009080">
    <property type="entry name" value="tRNAsynth_Ia_anticodon-bd"/>
</dbReference>
<dbReference type="SUPFAM" id="SSF50677">
    <property type="entry name" value="ValRS/IleRS/LeuRS editing domain"/>
    <property type="match status" value="1"/>
</dbReference>
<feature type="short sequence motif" description="'KMSKS' region" evidence="10">
    <location>
        <begin position="591"/>
        <end position="595"/>
    </location>
</feature>
<comment type="domain">
    <text evidence="10">The C-terminal coiled-coil domain is crucial for aminoacylation activity.</text>
</comment>
<dbReference type="PROSITE" id="PS00178">
    <property type="entry name" value="AA_TRNA_LIGASE_I"/>
    <property type="match status" value="1"/>
</dbReference>
<gene>
    <name evidence="10" type="primary">valS</name>
    <name evidence="14" type="ORF">G293_04250</name>
</gene>
<evidence type="ECO:0000259" key="13">
    <source>
        <dbReference type="Pfam" id="PF10458"/>
    </source>
</evidence>
<dbReference type="GO" id="GO:0004832">
    <property type="term" value="F:valine-tRNA ligase activity"/>
    <property type="evidence" value="ECO:0007669"/>
    <property type="project" value="UniProtKB-UniRule"/>
</dbReference>
<keyword evidence="7 10" id="KW-0648">Protein biosynthesis</keyword>
<dbReference type="GO" id="GO:0002161">
    <property type="term" value="F:aminoacyl-tRNA deacylase activity"/>
    <property type="evidence" value="ECO:0007669"/>
    <property type="project" value="InterPro"/>
</dbReference>
<evidence type="ECO:0000259" key="11">
    <source>
        <dbReference type="Pfam" id="PF00133"/>
    </source>
</evidence>
<evidence type="ECO:0000256" key="6">
    <source>
        <dbReference type="ARBA" id="ARBA00022840"/>
    </source>
</evidence>
<keyword evidence="5 10" id="KW-0547">Nucleotide-binding</keyword>
<evidence type="ECO:0000256" key="1">
    <source>
        <dbReference type="ARBA" id="ARBA00004496"/>
    </source>
</evidence>
<evidence type="ECO:0000313" key="15">
    <source>
        <dbReference type="Proteomes" id="UP000035503"/>
    </source>
</evidence>
<keyword evidence="15" id="KW-1185">Reference proteome</keyword>
<evidence type="ECO:0000259" key="12">
    <source>
        <dbReference type="Pfam" id="PF08264"/>
    </source>
</evidence>
<dbReference type="InterPro" id="IPR001412">
    <property type="entry name" value="aa-tRNA-synth_I_CS"/>
</dbReference>
<dbReference type="InterPro" id="IPR002300">
    <property type="entry name" value="aa-tRNA-synth_Ia"/>
</dbReference>
<dbReference type="InterPro" id="IPR019499">
    <property type="entry name" value="Val-tRNA_synth_tRNA-bd"/>
</dbReference>
<dbReference type="GO" id="GO:0005524">
    <property type="term" value="F:ATP binding"/>
    <property type="evidence" value="ECO:0007669"/>
    <property type="project" value="UniProtKB-UniRule"/>
</dbReference>
<dbReference type="InterPro" id="IPR009008">
    <property type="entry name" value="Val/Leu/Ile-tRNA-synth_edit"/>
</dbReference>
<name>A0A0G3I3P5_LIBAF</name>
<dbReference type="Gene3D" id="1.10.730.10">
    <property type="entry name" value="Isoleucyl-tRNA Synthetase, Domain 1"/>
    <property type="match status" value="1"/>
</dbReference>
<keyword evidence="6 10" id="KW-0067">ATP-binding</keyword>
<evidence type="ECO:0000256" key="2">
    <source>
        <dbReference type="ARBA" id="ARBA00011245"/>
    </source>
</evidence>
<sequence>MIDKTYDFSLVERKSADKWHSIDAFRMGANASLNSESFCIVMPPPNVTGSLHMGHAFNSTIQDIIIRFERMRGKNVLWQPGMDHAGIATQITVESRLLCESSLTREDIGRQAFIEKIWDWKEKSGGFILSQLKRLGASCDWSRERFTMDQGMSQAVISAFVILYKDGLIYRDNRISNWDPHLKTSVSDLEVIQDEVDGSLWYIRYPLVDGVTYCHPITFDNDGIPIDWEVRDYIIVSTTRPETMFGDVGIVIHPDDCRYKDLVGKYAKIPIVDRIIPIICDSDPDPEFGSGVVKITPAHDFNDFEVAKRHGLDFINILTPEAKIFLLRNESFLKDLVISDEIRDILNEFEGLDCLTARSKIVSFLEKINLLDEVKSYRHVVPRCERSGVIIEPRITEQWYLDAKVLAESAILSVRSSRTSFIPQSWDKSYYEWLENIQPWCISRQIWWGHQIPVWYGPDGKVFVENTEDVALRSAIDYYLAQNNDMTLNVQKMIQEGNVSKLLKREEDVLDTWFSSALWPFASLGWPEKTTELKTYYPTNIVVTGFDILFFWVARMMMMGLYFMKDTEGKGIEPFQIVYMHALIRDKNGQKMSKSKGNVIDPIDLIDQYGADALRFYFSIMAVQGRDIKLDLERIIGYRNFVTKFWNAVRFAKMKDAKHSVSFIPQNVEWIINKWIIARLAAVINEVTIGIENRRFNDVSAILYRFVWNELCDWYVEFIKSILNQEDNRFVSETLSCFSYVLCNVCKLLHPIIPFVTEELYAHVSPYDDMKKSGFLCHAQWPSLSFYEPASVEEVNWVIRLISEVRSVRTEINVPLKAVVPLVFVNIDPVMRERLMFHKHIIDRLSSGNIIFADSPPDHSIQIILDGMVFFLQIGDFIDFVKEKHRLEKSLEKVIKELSSIRKRLDNNCFVEKAPPEVLQLEKEKLSKVQKKKLSIEISLERIKIF</sequence>
<dbReference type="InterPro" id="IPR013155">
    <property type="entry name" value="M/V/L/I-tRNA-synth_anticd-bd"/>
</dbReference>
<dbReference type="Proteomes" id="UP000035503">
    <property type="component" value="Chromosome"/>
</dbReference>
<dbReference type="InterPro" id="IPR010978">
    <property type="entry name" value="tRNA-bd_arm"/>
</dbReference>
<dbReference type="PATRIC" id="fig|1277257.4.peg.914"/>
<feature type="short sequence motif" description="'HIGH' region" evidence="10">
    <location>
        <begin position="45"/>
        <end position="55"/>
    </location>
</feature>
<dbReference type="AlphaFoldDB" id="A0A0G3I3P5"/>
<dbReference type="KEGG" id="lau:G293_04250"/>
<keyword evidence="10" id="KW-0175">Coiled coil</keyword>
<dbReference type="GO" id="GO:0006438">
    <property type="term" value="P:valyl-tRNA aminoacylation"/>
    <property type="evidence" value="ECO:0007669"/>
    <property type="project" value="UniProtKB-UniRule"/>
</dbReference>
<organism evidence="14 15">
    <name type="scientific">Candidatus Liberibacter africanus PTSAPSY</name>
    <dbReference type="NCBI Taxonomy" id="1277257"/>
    <lineage>
        <taxon>Bacteria</taxon>
        <taxon>Pseudomonadati</taxon>
        <taxon>Pseudomonadota</taxon>
        <taxon>Alphaproteobacteria</taxon>
        <taxon>Hyphomicrobiales</taxon>
        <taxon>Rhizobiaceae</taxon>
        <taxon>Liberibacter</taxon>
    </lineage>
</organism>
<dbReference type="EC" id="6.1.1.9" evidence="10"/>
<comment type="subunit">
    <text evidence="2 10">Monomer.</text>
</comment>
<dbReference type="NCBIfam" id="TIGR00422">
    <property type="entry name" value="valS"/>
    <property type="match status" value="1"/>
</dbReference>
<evidence type="ECO:0000313" key="14">
    <source>
        <dbReference type="EMBL" id="AKK20474.1"/>
    </source>
</evidence>
<dbReference type="HAMAP" id="MF_02004">
    <property type="entry name" value="Val_tRNA_synth_type1"/>
    <property type="match status" value="1"/>
</dbReference>
<evidence type="ECO:0000256" key="7">
    <source>
        <dbReference type="ARBA" id="ARBA00022917"/>
    </source>
</evidence>
<dbReference type="InterPro" id="IPR002303">
    <property type="entry name" value="Valyl-tRNA_ligase"/>
</dbReference>
<dbReference type="SUPFAM" id="SSF47323">
    <property type="entry name" value="Anticodon-binding domain of a subclass of class I aminoacyl-tRNA synthetases"/>
    <property type="match status" value="1"/>
</dbReference>
<protein>
    <recommendedName>
        <fullName evidence="10">Valine--tRNA ligase</fullName>
        <ecNumber evidence="10">6.1.1.9</ecNumber>
    </recommendedName>
    <alternativeName>
        <fullName evidence="10">Valyl-tRNA synthetase</fullName>
        <shortName evidence="10">ValRS</shortName>
    </alternativeName>
</protein>
<evidence type="ECO:0000256" key="3">
    <source>
        <dbReference type="ARBA" id="ARBA00022490"/>
    </source>
</evidence>
<keyword evidence="8 10" id="KW-0030">Aminoacyl-tRNA synthetase</keyword>
<dbReference type="SUPFAM" id="SSF46589">
    <property type="entry name" value="tRNA-binding arm"/>
    <property type="match status" value="1"/>
</dbReference>
<dbReference type="NCBIfam" id="NF004349">
    <property type="entry name" value="PRK05729.1"/>
    <property type="match status" value="1"/>
</dbReference>
<dbReference type="PRINTS" id="PR00986">
    <property type="entry name" value="TRNASYNTHVAL"/>
</dbReference>
<comment type="catalytic activity">
    <reaction evidence="9 10">
        <text>tRNA(Val) + L-valine + ATP = L-valyl-tRNA(Val) + AMP + diphosphate</text>
        <dbReference type="Rhea" id="RHEA:10704"/>
        <dbReference type="Rhea" id="RHEA-COMP:9672"/>
        <dbReference type="Rhea" id="RHEA-COMP:9708"/>
        <dbReference type="ChEBI" id="CHEBI:30616"/>
        <dbReference type="ChEBI" id="CHEBI:33019"/>
        <dbReference type="ChEBI" id="CHEBI:57762"/>
        <dbReference type="ChEBI" id="CHEBI:78442"/>
        <dbReference type="ChEBI" id="CHEBI:78537"/>
        <dbReference type="ChEBI" id="CHEBI:456215"/>
        <dbReference type="EC" id="6.1.1.9"/>
    </reaction>
</comment>
<keyword evidence="3 10" id="KW-0963">Cytoplasm</keyword>
<evidence type="ECO:0000256" key="4">
    <source>
        <dbReference type="ARBA" id="ARBA00022598"/>
    </source>
</evidence>
<dbReference type="GO" id="GO:0005829">
    <property type="term" value="C:cytosol"/>
    <property type="evidence" value="ECO:0007669"/>
    <property type="project" value="TreeGrafter"/>
</dbReference>
<keyword evidence="4 10" id="KW-0436">Ligase</keyword>
<dbReference type="STRING" id="1277257.G293_04250"/>
<dbReference type="EMBL" id="CP004021">
    <property type="protein sequence ID" value="AKK20474.1"/>
    <property type="molecule type" value="Genomic_DNA"/>
</dbReference>
<evidence type="ECO:0000256" key="9">
    <source>
        <dbReference type="ARBA" id="ARBA00047552"/>
    </source>
</evidence>